<proteinExistence type="predicted"/>
<evidence type="ECO:0000256" key="1">
    <source>
        <dbReference type="SAM" id="SignalP"/>
    </source>
</evidence>
<name>A0A0J6J0C4_9PSED</name>
<reference evidence="2 3" key="1">
    <citation type="submission" date="2015-02" db="EMBL/GenBank/DDBJ databases">
        <title>Pseudomonas helleri sp. nov. and Pseudomonas weihenstephanensis sp. nov., isolated from raw cows milk.</title>
        <authorList>
            <person name="von Neubeck M."/>
            <person name="Huptas C."/>
            <person name="Wenning M."/>
            <person name="Scherer S."/>
        </authorList>
    </citation>
    <scope>NUCLEOTIDE SEQUENCE [LARGE SCALE GENOMIC DNA]</scope>
    <source>
        <strain evidence="2 3">DSM 29166</strain>
    </source>
</reference>
<organism evidence="2 3">
    <name type="scientific">Pseudomonas weihenstephanensis</name>
    <dbReference type="NCBI Taxonomy" id="1608994"/>
    <lineage>
        <taxon>Bacteria</taxon>
        <taxon>Pseudomonadati</taxon>
        <taxon>Pseudomonadota</taxon>
        <taxon>Gammaproteobacteria</taxon>
        <taxon>Pseudomonadales</taxon>
        <taxon>Pseudomonadaceae</taxon>
        <taxon>Pseudomonas</taxon>
    </lineage>
</organism>
<dbReference type="AlphaFoldDB" id="A0A0J6J0C4"/>
<gene>
    <name evidence="2" type="ORF">TU86_14275</name>
</gene>
<dbReference type="STRING" id="1608994.TU86_14275"/>
<dbReference type="OrthoDB" id="7008646at2"/>
<keyword evidence="1" id="KW-0732">Signal</keyword>
<dbReference type="RefSeq" id="WP_048364954.1">
    <property type="nucleotide sequence ID" value="NZ_JAAEBV010000003.1"/>
</dbReference>
<accession>A0A0J6LFS1</accession>
<evidence type="ECO:0000313" key="3">
    <source>
        <dbReference type="Proteomes" id="UP000036325"/>
    </source>
</evidence>
<feature type="chain" id="PRO_5030008735" evidence="1">
    <location>
        <begin position="21"/>
        <end position="189"/>
    </location>
</feature>
<dbReference type="PATRIC" id="fig|1608994.3.peg.3510"/>
<accession>A0A0J6J0C4</accession>
<dbReference type="EMBL" id="JYLF01000005">
    <property type="protein sequence ID" value="KMN13231.1"/>
    <property type="molecule type" value="Genomic_DNA"/>
</dbReference>
<evidence type="ECO:0000313" key="2">
    <source>
        <dbReference type="EMBL" id="KMN13231.1"/>
    </source>
</evidence>
<dbReference type="Proteomes" id="UP000036325">
    <property type="component" value="Unassembled WGS sequence"/>
</dbReference>
<protein>
    <submittedName>
        <fullName evidence="2">Autotransporter adhesin</fullName>
    </submittedName>
</protein>
<comment type="caution">
    <text evidence="2">The sequence shown here is derived from an EMBL/GenBank/DDBJ whole genome shotgun (WGS) entry which is preliminary data.</text>
</comment>
<feature type="signal peptide" evidence="1">
    <location>
        <begin position="1"/>
        <end position="20"/>
    </location>
</feature>
<sequence>MNVKISVLVLALLASPPVLADSNQAQINNSGTGYTGNMMINQAAGNQQQQVNARTISIGSQVQGNTRVNQQLTGQADPALDAQVSINGDSFSHGSGILGINQSAGANNQMVNAVRISISTAAQSIDDNALAQQNVALTPNSVTGALNTGSRQVVTSDQAFTGSRGVLQVNQSAGVGNRMANTLNVRVAQ</sequence>